<reference evidence="2 3" key="1">
    <citation type="submission" date="2013-07" db="EMBL/GenBank/DDBJ databases">
        <title>The Genome Sequence of Cryptococcus heveanensis BCC8398.</title>
        <authorList>
            <consortium name="The Broad Institute Genome Sequencing Platform"/>
            <person name="Cuomo C."/>
            <person name="Litvintseva A."/>
            <person name="Chen Y."/>
            <person name="Heitman J."/>
            <person name="Sun S."/>
            <person name="Springer D."/>
            <person name="Dromer F."/>
            <person name="Young S.K."/>
            <person name="Zeng Q."/>
            <person name="Gargeya S."/>
            <person name="Fitzgerald M."/>
            <person name="Abouelleil A."/>
            <person name="Alvarado L."/>
            <person name="Berlin A.M."/>
            <person name="Chapman S.B."/>
            <person name="Dewar J."/>
            <person name="Goldberg J."/>
            <person name="Griggs A."/>
            <person name="Gujja S."/>
            <person name="Hansen M."/>
            <person name="Howarth C."/>
            <person name="Imamovic A."/>
            <person name="Larimer J."/>
            <person name="McCowan C."/>
            <person name="Murphy C."/>
            <person name="Pearson M."/>
            <person name="Priest M."/>
            <person name="Roberts A."/>
            <person name="Saif S."/>
            <person name="Shea T."/>
            <person name="Sykes S."/>
            <person name="Wortman J."/>
            <person name="Nusbaum C."/>
            <person name="Birren B."/>
        </authorList>
    </citation>
    <scope>NUCLEOTIDE SEQUENCE [LARGE SCALE GENOMIC DNA]</scope>
    <source>
        <strain evidence="2 3">BCC8398</strain>
    </source>
</reference>
<protein>
    <submittedName>
        <fullName evidence="2">Uncharacterized protein</fullName>
    </submittedName>
</protein>
<keyword evidence="3" id="KW-1185">Reference proteome</keyword>
<organism evidence="2 3">
    <name type="scientific">Kwoniella heveanensis BCC8398</name>
    <dbReference type="NCBI Taxonomy" id="1296120"/>
    <lineage>
        <taxon>Eukaryota</taxon>
        <taxon>Fungi</taxon>
        <taxon>Dikarya</taxon>
        <taxon>Basidiomycota</taxon>
        <taxon>Agaricomycotina</taxon>
        <taxon>Tremellomycetes</taxon>
        <taxon>Tremellales</taxon>
        <taxon>Cryptococcaceae</taxon>
        <taxon>Kwoniella</taxon>
    </lineage>
</organism>
<accession>A0A1B9GHG0</accession>
<evidence type="ECO:0000256" key="1">
    <source>
        <dbReference type="SAM" id="MobiDB-lite"/>
    </source>
</evidence>
<dbReference type="EMBL" id="KI669516">
    <property type="protein sequence ID" value="OCF30448.1"/>
    <property type="molecule type" value="Genomic_DNA"/>
</dbReference>
<evidence type="ECO:0000313" key="2">
    <source>
        <dbReference type="EMBL" id="OCF30448.1"/>
    </source>
</evidence>
<dbReference type="Proteomes" id="UP000092666">
    <property type="component" value="Unassembled WGS sequence"/>
</dbReference>
<reference evidence="3" key="2">
    <citation type="submission" date="2013-12" db="EMBL/GenBank/DDBJ databases">
        <title>Evolution of pathogenesis and genome organization in the Tremellales.</title>
        <authorList>
            <person name="Cuomo C."/>
            <person name="Litvintseva A."/>
            <person name="Heitman J."/>
            <person name="Chen Y."/>
            <person name="Sun S."/>
            <person name="Springer D."/>
            <person name="Dromer F."/>
            <person name="Young S."/>
            <person name="Zeng Q."/>
            <person name="Chapman S."/>
            <person name="Gujja S."/>
            <person name="Saif S."/>
            <person name="Birren B."/>
        </authorList>
    </citation>
    <scope>NUCLEOTIDE SEQUENCE [LARGE SCALE GENOMIC DNA]</scope>
    <source>
        <strain evidence="3">BCC8398</strain>
    </source>
</reference>
<evidence type="ECO:0000313" key="3">
    <source>
        <dbReference type="Proteomes" id="UP000092666"/>
    </source>
</evidence>
<sequence>MSRKRESAVQADATDTSERSGAKRVAKPLNNFLKQPDPDAHAMYRRLRRVLRSPGGEKVFLTKEEWSEFANHVASADDNGGDRVGDEYDNLVDETWLLDTVTAMEQGV</sequence>
<proteinExistence type="predicted"/>
<feature type="region of interest" description="Disordered" evidence="1">
    <location>
        <begin position="1"/>
        <end position="25"/>
    </location>
</feature>
<name>A0A1B9GHG0_9TREE</name>
<gene>
    <name evidence="2" type="ORF">I316_07884</name>
</gene>
<dbReference type="AlphaFoldDB" id="A0A1B9GHG0"/>